<evidence type="ECO:0000256" key="1">
    <source>
        <dbReference type="SAM" id="Phobius"/>
    </source>
</evidence>
<feature type="transmembrane region" description="Helical" evidence="1">
    <location>
        <begin position="218"/>
        <end position="239"/>
    </location>
</feature>
<organism evidence="3">
    <name type="scientific">Aureimonas frigidaquae</name>
    <dbReference type="NCBI Taxonomy" id="424757"/>
    <lineage>
        <taxon>Bacteria</taxon>
        <taxon>Pseudomonadati</taxon>
        <taxon>Pseudomonadota</taxon>
        <taxon>Alphaproteobacteria</taxon>
        <taxon>Hyphomicrobiales</taxon>
        <taxon>Aurantimonadaceae</taxon>
        <taxon>Aureimonas</taxon>
    </lineage>
</organism>
<keyword evidence="1" id="KW-0812">Transmembrane</keyword>
<feature type="transmembrane region" description="Helical" evidence="1">
    <location>
        <begin position="273"/>
        <end position="291"/>
    </location>
</feature>
<feature type="transmembrane region" description="Helical" evidence="1">
    <location>
        <begin position="135"/>
        <end position="151"/>
    </location>
</feature>
<evidence type="ECO:0000259" key="2">
    <source>
        <dbReference type="Pfam" id="PF00892"/>
    </source>
</evidence>
<dbReference type="RefSeq" id="WP_244490679.1">
    <property type="nucleotide sequence ID" value="NZ_BBWR01000002.1"/>
</dbReference>
<feature type="domain" description="EamA" evidence="2">
    <location>
        <begin position="161"/>
        <end position="285"/>
    </location>
</feature>
<dbReference type="InterPro" id="IPR037185">
    <property type="entry name" value="EmrE-like"/>
</dbReference>
<name>A0A0P0Z2R2_9HYPH</name>
<dbReference type="AlphaFoldDB" id="A0A0P0Z2R2"/>
<dbReference type="Gene3D" id="1.10.3730.20">
    <property type="match status" value="1"/>
</dbReference>
<evidence type="ECO:0000313" key="3">
    <source>
        <dbReference type="EMBL" id="BAT28283.1"/>
    </source>
</evidence>
<dbReference type="PANTHER" id="PTHR22911:SF135">
    <property type="entry name" value="BLR4310 PROTEIN"/>
    <property type="match status" value="1"/>
</dbReference>
<feature type="domain" description="EamA" evidence="2">
    <location>
        <begin position="20"/>
        <end position="150"/>
    </location>
</feature>
<dbReference type="GO" id="GO:0016020">
    <property type="term" value="C:membrane"/>
    <property type="evidence" value="ECO:0007669"/>
    <property type="project" value="InterPro"/>
</dbReference>
<feature type="transmembrane region" description="Helical" evidence="1">
    <location>
        <begin position="83"/>
        <end position="105"/>
    </location>
</feature>
<reference evidence="3" key="1">
    <citation type="journal article" date="2015" name="Proc. Natl. Acad. Sci. U.S.A.">
        <title>Bacterial clade with the ribosomal RNA operon on a small plasmid rather than the chromosome.</title>
        <authorList>
            <person name="Anda M."/>
            <person name="Ohtsubo Y."/>
            <person name="Okubo T."/>
            <person name="Sugawara M."/>
            <person name="Nagata Y."/>
            <person name="Tsuda M."/>
            <person name="Minamisawa K."/>
            <person name="Mitsui H."/>
        </authorList>
    </citation>
    <scope>NUCLEOTIDE SEQUENCE</scope>
    <source>
        <strain evidence="3">JCM 14755</strain>
    </source>
</reference>
<sequence length="307" mass="32932">MSTLRPSVEGASAGDNLNASLLMMGSTALFVINDTLTKIVMQDLPLAQVIAMRGVMVCLLLFAIAWVRGVLPSLSVLSNPYVILRTIADAVTTFLYMLALANIPIGNASAIYQALPLVVTVGAAIFLGESVGWRRWVATFIGFIGVIIIVRPGMEGFSIYSIAVLLSVVSSAARDLATRRMPRGLSSITVAAITATAITALGWIALPFVGMAPFEPLHVTFMAVAAVLLSCGYILIVAAMRRGDVGFVAPFRYAALVFAVLMGFLVFNELPDLWEVVGSIIVVGSGLYTIYRERRRRVVKPIKAQVH</sequence>
<feature type="transmembrane region" description="Helical" evidence="1">
    <location>
        <begin position="185"/>
        <end position="206"/>
    </location>
</feature>
<feature type="transmembrane region" description="Helical" evidence="1">
    <location>
        <begin position="111"/>
        <end position="128"/>
    </location>
</feature>
<dbReference type="Pfam" id="PF00892">
    <property type="entry name" value="EamA"/>
    <property type="match status" value="2"/>
</dbReference>
<protein>
    <recommendedName>
        <fullName evidence="2">EamA domain-containing protein</fullName>
    </recommendedName>
</protein>
<accession>A0A0P0Z2R2</accession>
<keyword evidence="1" id="KW-0472">Membrane</keyword>
<dbReference type="PANTHER" id="PTHR22911">
    <property type="entry name" value="ACYL-MALONYL CONDENSING ENZYME-RELATED"/>
    <property type="match status" value="1"/>
</dbReference>
<dbReference type="InterPro" id="IPR000620">
    <property type="entry name" value="EamA_dom"/>
</dbReference>
<feature type="transmembrane region" description="Helical" evidence="1">
    <location>
        <begin position="50"/>
        <end position="71"/>
    </location>
</feature>
<dbReference type="EMBL" id="LC066377">
    <property type="protein sequence ID" value="BAT28283.1"/>
    <property type="molecule type" value="Genomic_DNA"/>
</dbReference>
<dbReference type="SUPFAM" id="SSF103481">
    <property type="entry name" value="Multidrug resistance efflux transporter EmrE"/>
    <property type="match status" value="2"/>
</dbReference>
<feature type="transmembrane region" description="Helical" evidence="1">
    <location>
        <begin position="251"/>
        <end position="267"/>
    </location>
</feature>
<proteinExistence type="predicted"/>
<keyword evidence="1" id="KW-1133">Transmembrane helix</keyword>